<evidence type="ECO:0000313" key="2">
    <source>
        <dbReference type="Proteomes" id="UP001652582"/>
    </source>
</evidence>
<name>A0A6J1P9W3_BICAN</name>
<accession>A0A6J1P9W3</accession>
<gene>
    <name evidence="3" type="primary">LOC112058159</name>
</gene>
<sequence>MSSTRKRVSSPTTKAAFDQEEHNGPSKRIKLNSSHSSDIQTLKKKNFVKACELVSQKAYFNYAERLQLIYIPVCLDRSSCMHSTHRENHIREMPQKVMKLINIEMEASNWCGALEVCIMSITPTQYLSDTALKNVVEIMLNAHEDLASGYTIPQVLDKCTLVLTLHFTTHNPCLHEKLRKVYNDFLTSPMDRKERTRTNRTMFNSEKGILNFCLTRLEYEIGAESADCALLDKTENTPEELRETIKGLFYQKEQFDIFEMLDRTERINRLMAVLHSIIELLQFDLAIGQSILNSGVKNRKHKPLMSCILDEEEVAPKGCPYKKNEKAHNVTICRRIFKLFAYFIHLDYPEQHIHTMTLWLNSVMEMFYMKENRANSDYPHIHAASASVINELYDIITELPPKSIINILERIKPPYIRHQISHDYCESLLSTDEHDTIKIVIYFLKETKWNNIPKSKLMVLKKLNEKRVKPNKLLEHLSDICKNAPLNLCHNKKEIYPKFSMPSNKSKSEQSTIISALYIALQSYLESYGIQSIQETLQELNESLTQGSTSENSIVDSSFIVSSSYSVTDQFIRKHRQIFEMLKDLILTIQELETEAKNVEVLNIFKNIFN</sequence>
<feature type="region of interest" description="Disordered" evidence="1">
    <location>
        <begin position="1"/>
        <end position="35"/>
    </location>
</feature>
<proteinExistence type="predicted"/>
<evidence type="ECO:0000256" key="1">
    <source>
        <dbReference type="SAM" id="MobiDB-lite"/>
    </source>
</evidence>
<organism evidence="2 3">
    <name type="scientific">Bicyclus anynana</name>
    <name type="common">Squinting bush brown butterfly</name>
    <dbReference type="NCBI Taxonomy" id="110368"/>
    <lineage>
        <taxon>Eukaryota</taxon>
        <taxon>Metazoa</taxon>
        <taxon>Ecdysozoa</taxon>
        <taxon>Arthropoda</taxon>
        <taxon>Hexapoda</taxon>
        <taxon>Insecta</taxon>
        <taxon>Pterygota</taxon>
        <taxon>Neoptera</taxon>
        <taxon>Endopterygota</taxon>
        <taxon>Lepidoptera</taxon>
        <taxon>Glossata</taxon>
        <taxon>Ditrysia</taxon>
        <taxon>Papilionoidea</taxon>
        <taxon>Nymphalidae</taxon>
        <taxon>Satyrinae</taxon>
        <taxon>Satyrini</taxon>
        <taxon>Mycalesina</taxon>
        <taxon>Bicyclus</taxon>
    </lineage>
</organism>
<protein>
    <submittedName>
        <fullName evidence="3">Uncharacterized protein LOC112058159</fullName>
    </submittedName>
</protein>
<reference evidence="3" key="1">
    <citation type="submission" date="2025-08" db="UniProtKB">
        <authorList>
            <consortium name="RefSeq"/>
        </authorList>
    </citation>
    <scope>IDENTIFICATION</scope>
</reference>
<dbReference type="RefSeq" id="XP_023954632.2">
    <property type="nucleotide sequence ID" value="XM_024098864.2"/>
</dbReference>
<evidence type="ECO:0000313" key="3">
    <source>
        <dbReference type="RefSeq" id="XP_023954632.2"/>
    </source>
</evidence>
<keyword evidence="2" id="KW-1185">Reference proteome</keyword>
<dbReference type="GeneID" id="112058159"/>
<dbReference type="OrthoDB" id="7454303at2759"/>
<dbReference type="Proteomes" id="UP001652582">
    <property type="component" value="Chromosome 7"/>
</dbReference>